<dbReference type="GeneID" id="303113961"/>
<evidence type="ECO:0000313" key="4">
    <source>
        <dbReference type="Proteomes" id="UP000474676"/>
    </source>
</evidence>
<keyword evidence="1 3" id="KW-0378">Hydrolase</keyword>
<dbReference type="RefSeq" id="WP_154573452.1">
    <property type="nucleotide sequence ID" value="NZ_VUMZ01000001.1"/>
</dbReference>
<protein>
    <submittedName>
        <fullName evidence="3">M20/M25/M40 family metallo-hydrolase</fullName>
    </submittedName>
</protein>
<accession>A0A6L5Y3A2</accession>
<dbReference type="InterPro" id="IPR012166">
    <property type="entry name" value="Uncharacterised_RocB"/>
</dbReference>
<dbReference type="PIRSF" id="PIRSF010386">
    <property type="entry name" value="RocB"/>
    <property type="match status" value="1"/>
</dbReference>
<evidence type="ECO:0000256" key="2">
    <source>
        <dbReference type="ARBA" id="ARBA00022833"/>
    </source>
</evidence>
<evidence type="ECO:0000256" key="1">
    <source>
        <dbReference type="ARBA" id="ARBA00022801"/>
    </source>
</evidence>
<dbReference type="GO" id="GO:0016787">
    <property type="term" value="F:hydrolase activity"/>
    <property type="evidence" value="ECO:0007669"/>
    <property type="project" value="UniProtKB-KW"/>
</dbReference>
<gene>
    <name evidence="3" type="ORF">FYJ64_01360</name>
</gene>
<dbReference type="InterPro" id="IPR002933">
    <property type="entry name" value="Peptidase_M20"/>
</dbReference>
<evidence type="ECO:0000313" key="3">
    <source>
        <dbReference type="EMBL" id="MST50978.1"/>
    </source>
</evidence>
<organism evidence="3 4">
    <name type="scientific">Hornefia butyriciproducens</name>
    <dbReference type="NCBI Taxonomy" id="2652293"/>
    <lineage>
        <taxon>Bacteria</taxon>
        <taxon>Bacillati</taxon>
        <taxon>Bacillota</taxon>
        <taxon>Clostridia</taxon>
        <taxon>Peptostreptococcales</taxon>
        <taxon>Anaerovoracaceae</taxon>
        <taxon>Hornefia</taxon>
    </lineage>
</organism>
<comment type="caution">
    <text evidence="3">The sequence shown here is derived from an EMBL/GenBank/DDBJ whole genome shotgun (WGS) entry which is preliminary data.</text>
</comment>
<dbReference type="InterPro" id="IPR001261">
    <property type="entry name" value="ArgE/DapE_CS"/>
</dbReference>
<dbReference type="Gene3D" id="3.40.630.10">
    <property type="entry name" value="Zn peptidases"/>
    <property type="match status" value="1"/>
</dbReference>
<dbReference type="SUPFAM" id="SSF53187">
    <property type="entry name" value="Zn-dependent exopeptidases"/>
    <property type="match status" value="1"/>
</dbReference>
<dbReference type="PANTHER" id="PTHR43808">
    <property type="entry name" value="ACETYLORNITHINE DEACETYLASE"/>
    <property type="match status" value="1"/>
</dbReference>
<dbReference type="PANTHER" id="PTHR43808:SF27">
    <property type="entry name" value="PROTEIN ROCB"/>
    <property type="match status" value="1"/>
</dbReference>
<name>A0A6L5Y3A2_9FIRM</name>
<dbReference type="InterPro" id="IPR050072">
    <property type="entry name" value="Peptidase_M20A"/>
</dbReference>
<keyword evidence="2" id="KW-0862">Zinc</keyword>
<dbReference type="PROSITE" id="PS00759">
    <property type="entry name" value="ARGE_DAPE_CPG2_2"/>
    <property type="match status" value="1"/>
</dbReference>
<dbReference type="Proteomes" id="UP000474676">
    <property type="component" value="Unassembled WGS sequence"/>
</dbReference>
<sequence length="577" mass="65651">MNQSGILNGIEDEIKPFLYKYIQARSLTYTPAERDAERFLMEELGADPYFQAHPEYFGTCEIEGDPFQRRVSYAMVRGQGNDAVVFVHHNDVVDVEDYKLLKEYAFSPDELEKELAGIRESLPEDAGRDLESGEWLFGRGGCDMKGGGAIQFSLLRRYAQLPDFRGNVIVIAVPDEENLSAGMRRAVQLLAELKDRYGFNYKIMFNSEPHQRKNPDVGIISEGSVGKLLPFVYVRGYLSHIGKVYEGLNPVSLLSEIVRRTELNVDFSDVVGNECAPPPTWLYMKDSKKHYDVSMPLSASGCFSVLTLDQSPQSLLNKVKSVCEEAFECVVADMNDSYRRFCETAEPVASELPWKSRVEDFDTLLREAAEAYGDRFREAYERKRKDALARVASGETDLIECNFEIVDFVFEYIDDFSPRVIYGLIPPYYPNVSNVFFEGLEPSVADLYEKLDQFAAENFRQHYEREYFYTGICDLSFTSIRGGADIRKALERSMPLLGEYFDLPIEAIEKISMPCMNIGPWGKDFHKMTERVYKEDLYERTPMLLNRAVELILNGGQPLKGVLNGQGKKDDCNINAG</sequence>
<dbReference type="Pfam" id="PF01546">
    <property type="entry name" value="Peptidase_M20"/>
    <property type="match status" value="1"/>
</dbReference>
<dbReference type="EMBL" id="VUMZ01000001">
    <property type="protein sequence ID" value="MST50978.1"/>
    <property type="molecule type" value="Genomic_DNA"/>
</dbReference>
<proteinExistence type="predicted"/>
<keyword evidence="4" id="KW-1185">Reference proteome</keyword>
<reference evidence="3 4" key="1">
    <citation type="submission" date="2019-08" db="EMBL/GenBank/DDBJ databases">
        <title>In-depth cultivation of the pig gut microbiome towards novel bacterial diversity and tailored functional studies.</title>
        <authorList>
            <person name="Wylensek D."/>
            <person name="Hitch T.C.A."/>
            <person name="Clavel T."/>
        </authorList>
    </citation>
    <scope>NUCLEOTIDE SEQUENCE [LARGE SCALE GENOMIC DNA]</scope>
    <source>
        <strain evidence="3 4">WCA-MUC-591-APC-3H</strain>
    </source>
</reference>
<dbReference type="AlphaFoldDB" id="A0A6L5Y3A2"/>